<organism evidence="1 2">
    <name type="scientific">Dovyalis caffra</name>
    <dbReference type="NCBI Taxonomy" id="77055"/>
    <lineage>
        <taxon>Eukaryota</taxon>
        <taxon>Viridiplantae</taxon>
        <taxon>Streptophyta</taxon>
        <taxon>Embryophyta</taxon>
        <taxon>Tracheophyta</taxon>
        <taxon>Spermatophyta</taxon>
        <taxon>Magnoliopsida</taxon>
        <taxon>eudicotyledons</taxon>
        <taxon>Gunneridae</taxon>
        <taxon>Pentapetalae</taxon>
        <taxon>rosids</taxon>
        <taxon>fabids</taxon>
        <taxon>Malpighiales</taxon>
        <taxon>Salicaceae</taxon>
        <taxon>Flacourtieae</taxon>
        <taxon>Dovyalis</taxon>
    </lineage>
</organism>
<dbReference type="Proteomes" id="UP001314170">
    <property type="component" value="Unassembled WGS sequence"/>
</dbReference>
<sequence length="180" mass="20707">MALFEVEEDFHCKQSRPPLAIRGSGILNHATNVYTHKLFKLFEEEFKNAIGKFWFERSSMVVFMNLRLEEWMARGSVIVDGKNDDYEIVYRNNMMRNAYNIILKSQGNVKARKIVQDGLKKIDKAIENELAKLSISLDGQEMENEVGDGQNIEKTLDVNPILNPLVQRPKVSPMQDSKDT</sequence>
<accession>A0AAV1RL29</accession>
<gene>
    <name evidence="1" type="ORF">DCAF_LOCUS11061</name>
</gene>
<keyword evidence="2" id="KW-1185">Reference proteome</keyword>
<reference evidence="1 2" key="1">
    <citation type="submission" date="2024-01" db="EMBL/GenBank/DDBJ databases">
        <authorList>
            <person name="Waweru B."/>
        </authorList>
    </citation>
    <scope>NUCLEOTIDE SEQUENCE [LARGE SCALE GENOMIC DNA]</scope>
</reference>
<dbReference type="AlphaFoldDB" id="A0AAV1RL29"/>
<protein>
    <submittedName>
        <fullName evidence="1">Uncharacterized protein</fullName>
    </submittedName>
</protein>
<evidence type="ECO:0000313" key="1">
    <source>
        <dbReference type="EMBL" id="CAK7336057.1"/>
    </source>
</evidence>
<name>A0AAV1RL29_9ROSI</name>
<evidence type="ECO:0000313" key="2">
    <source>
        <dbReference type="Proteomes" id="UP001314170"/>
    </source>
</evidence>
<comment type="caution">
    <text evidence="1">The sequence shown here is derived from an EMBL/GenBank/DDBJ whole genome shotgun (WGS) entry which is preliminary data.</text>
</comment>
<dbReference type="EMBL" id="CAWUPB010000994">
    <property type="protein sequence ID" value="CAK7336057.1"/>
    <property type="molecule type" value="Genomic_DNA"/>
</dbReference>
<proteinExistence type="predicted"/>